<sequence length="60" mass="6854">MSCSENVNVKVLTCGPWYVIGIYDLMGIQGKRVERQHFELNNKCKRARLADQQQLLVGDS</sequence>
<protein>
    <submittedName>
        <fullName evidence="1">Uncharacterized protein</fullName>
    </submittedName>
</protein>
<accession>A0A3G4VKQ0</accession>
<dbReference type="AlphaFoldDB" id="A0A3G4VKQ0"/>
<evidence type="ECO:0000313" key="2">
    <source>
        <dbReference type="Proteomes" id="UP000279760"/>
    </source>
</evidence>
<organism evidence="1 2">
    <name type="scientific">Vibrio mediterranei</name>
    <dbReference type="NCBI Taxonomy" id="689"/>
    <lineage>
        <taxon>Bacteria</taxon>
        <taxon>Pseudomonadati</taxon>
        <taxon>Pseudomonadota</taxon>
        <taxon>Gammaproteobacteria</taxon>
        <taxon>Vibrionales</taxon>
        <taxon>Vibrionaceae</taxon>
        <taxon>Vibrio</taxon>
    </lineage>
</organism>
<evidence type="ECO:0000313" key="1">
    <source>
        <dbReference type="EMBL" id="AYV24955.1"/>
    </source>
</evidence>
<reference evidence="1 2" key="1">
    <citation type="submission" date="2018-11" db="EMBL/GenBank/DDBJ databases">
        <title>Complete Genome Sequence of Vbrio mediterranei 117-T6: a Potential Pathogen Bacteria Isolated from the Conchocelis of Pyropia.</title>
        <authorList>
            <person name="Liu Q."/>
        </authorList>
    </citation>
    <scope>NUCLEOTIDE SEQUENCE [LARGE SCALE GENOMIC DNA]</scope>
    <source>
        <strain evidence="1 2">117-T6</strain>
        <plasmid evidence="1 2">unnamed</plasmid>
    </source>
</reference>
<dbReference type="EMBL" id="CP033579">
    <property type="protein sequence ID" value="AYV24955.1"/>
    <property type="molecule type" value="Genomic_DNA"/>
</dbReference>
<gene>
    <name evidence="1" type="ORF">ECB94_26885</name>
</gene>
<dbReference type="Proteomes" id="UP000279760">
    <property type="component" value="Plasmid unnamed"/>
</dbReference>
<keyword evidence="1" id="KW-0614">Plasmid</keyword>
<geneLocation type="plasmid" evidence="1">
    <name>unnamed</name>
</geneLocation>
<proteinExistence type="predicted"/>
<name>A0A3G4VKQ0_9VIBR</name>